<gene>
    <name evidence="1" type="ORF">AALO17_03780</name>
</gene>
<dbReference type="AlphaFoldDB" id="A0A140DS85"/>
<dbReference type="STRING" id="1702221.AALO17_03780"/>
<sequence length="135" mass="14767">MPDIARIHHQHPFQFQTPGHITACPQEHIAVQGCSLAGHVHQPWSLRSDQDPVSLQIQDAAGGSHAPFGLQRLPGTGLQIQGPSGSILSQFFHAARFLQISGCGNDSHAFSVHTQLSYVPEYNRRQKTRALTGMI</sequence>
<organism evidence="1 2">
    <name type="scientific">Faecalibaculum rodentium</name>
    <dbReference type="NCBI Taxonomy" id="1702221"/>
    <lineage>
        <taxon>Bacteria</taxon>
        <taxon>Bacillati</taxon>
        <taxon>Bacillota</taxon>
        <taxon>Erysipelotrichia</taxon>
        <taxon>Erysipelotrichales</taxon>
        <taxon>Erysipelotrichaceae</taxon>
        <taxon>Faecalibaculum</taxon>
    </lineage>
</organism>
<reference evidence="1 2" key="1">
    <citation type="journal article" date="2016" name="Gut Pathog.">
        <title>Whole genome sequencing of "Faecalibaculum rodentium" ALO17, isolated from C57BL/6J laboratory mouse feces.</title>
        <authorList>
            <person name="Lim S."/>
            <person name="Chang D.H."/>
            <person name="Ahn S."/>
            <person name="Kim B.C."/>
        </authorList>
    </citation>
    <scope>NUCLEOTIDE SEQUENCE [LARGE SCALE GENOMIC DNA]</scope>
    <source>
        <strain evidence="1 2">Alo17</strain>
    </source>
</reference>
<proteinExistence type="predicted"/>
<evidence type="ECO:0000313" key="1">
    <source>
        <dbReference type="EMBL" id="AMK53512.1"/>
    </source>
</evidence>
<accession>A0A140DS85</accession>
<protein>
    <submittedName>
        <fullName evidence="1">Uncharacterized protein</fullName>
    </submittedName>
</protein>
<evidence type="ECO:0000313" key="2">
    <source>
        <dbReference type="Proteomes" id="UP000069771"/>
    </source>
</evidence>
<name>A0A140DS85_9FIRM</name>
<dbReference type="KEGG" id="fro:AALO17_03780"/>
<keyword evidence="2" id="KW-1185">Reference proteome</keyword>
<dbReference type="EMBL" id="CP011391">
    <property type="protein sequence ID" value="AMK53512.1"/>
    <property type="molecule type" value="Genomic_DNA"/>
</dbReference>
<dbReference type="Proteomes" id="UP000069771">
    <property type="component" value="Chromosome"/>
</dbReference>